<comment type="caution">
    <text evidence="1">The sequence shown here is derived from an EMBL/GenBank/DDBJ whole genome shotgun (WGS) entry which is preliminary data.</text>
</comment>
<evidence type="ECO:0008006" key="3">
    <source>
        <dbReference type="Google" id="ProtNLM"/>
    </source>
</evidence>
<dbReference type="RefSeq" id="WP_148747688.1">
    <property type="nucleotide sequence ID" value="NZ_PJAI02000004.1"/>
</dbReference>
<proteinExistence type="predicted"/>
<name>A0ABY3MZF1_9GAMM</name>
<evidence type="ECO:0000313" key="1">
    <source>
        <dbReference type="EMBL" id="TYK66382.1"/>
    </source>
</evidence>
<sequence length="103" mass="11951">MRKMKLMSACQVFFVHTGQLINPYLGLGIFIGKTQNCTDEEEQFEGCIDSFTTALYPEFGVEFNILKFQITPYIRRYYIRRYIETSDSRTSGNVYGINIGMGY</sequence>
<gene>
    <name evidence="1" type="ORF">CWS31_005355</name>
</gene>
<accession>A0ABY3MZF1</accession>
<dbReference type="EMBL" id="PJAI02000004">
    <property type="protein sequence ID" value="TYK66382.1"/>
    <property type="molecule type" value="Genomic_DNA"/>
</dbReference>
<dbReference type="Proteomes" id="UP000815846">
    <property type="component" value="Unassembled WGS sequence"/>
</dbReference>
<keyword evidence="2" id="KW-1185">Reference proteome</keyword>
<reference evidence="1 2" key="1">
    <citation type="submission" date="2019-08" db="EMBL/GenBank/DDBJ databases">
        <title>Microbe sample from Colwellia echini.</title>
        <authorList>
            <person name="Christiansen L."/>
            <person name="Pathiraja D."/>
            <person name="Schultz-Johansen M."/>
            <person name="Choi I.-G."/>
            <person name="Stougaard P."/>
        </authorList>
    </citation>
    <scope>NUCLEOTIDE SEQUENCE [LARGE SCALE GENOMIC DNA]</scope>
    <source>
        <strain evidence="1 2">A3</strain>
    </source>
</reference>
<evidence type="ECO:0000313" key="2">
    <source>
        <dbReference type="Proteomes" id="UP000815846"/>
    </source>
</evidence>
<organism evidence="1 2">
    <name type="scientific">Colwellia echini</name>
    <dbReference type="NCBI Taxonomy" id="1982103"/>
    <lineage>
        <taxon>Bacteria</taxon>
        <taxon>Pseudomonadati</taxon>
        <taxon>Pseudomonadota</taxon>
        <taxon>Gammaproteobacteria</taxon>
        <taxon>Alteromonadales</taxon>
        <taxon>Colwelliaceae</taxon>
        <taxon>Colwellia</taxon>
    </lineage>
</organism>
<protein>
    <recommendedName>
        <fullName evidence="3">Outer membrane protein beta-barrel domain-containing protein</fullName>
    </recommendedName>
</protein>